<name>A0A419IBA6_9PSEU</name>
<keyword evidence="4" id="KW-1185">Reference proteome</keyword>
<dbReference type="InterPro" id="IPR012349">
    <property type="entry name" value="Split_barrel_FMN-bd"/>
</dbReference>
<dbReference type="RefSeq" id="WP_120021582.1">
    <property type="nucleotide sequence ID" value="NZ_QZFV01000021.1"/>
</dbReference>
<reference evidence="3 4" key="1">
    <citation type="submission" date="2018-09" db="EMBL/GenBank/DDBJ databases">
        <title>YIM PH 21725 draft genome.</title>
        <authorList>
            <person name="Miao C."/>
        </authorList>
    </citation>
    <scope>NUCLEOTIDE SEQUENCE [LARGE SCALE GENOMIC DNA]</scope>
    <source>
        <strain evidence="4">YIM PH21725</strain>
    </source>
</reference>
<accession>A0A419IBA6</accession>
<dbReference type="SUPFAM" id="SSF50475">
    <property type="entry name" value="FMN-binding split barrel"/>
    <property type="match status" value="1"/>
</dbReference>
<dbReference type="PANTHER" id="PTHR42815">
    <property type="entry name" value="FAD-BINDING, PUTATIVE (AFU_ORTHOLOGUE AFUA_6G07600)-RELATED"/>
    <property type="match status" value="1"/>
</dbReference>
<evidence type="ECO:0000313" key="3">
    <source>
        <dbReference type="EMBL" id="RJQ91240.1"/>
    </source>
</evidence>
<evidence type="ECO:0000259" key="2">
    <source>
        <dbReference type="Pfam" id="PF01243"/>
    </source>
</evidence>
<evidence type="ECO:0000313" key="4">
    <source>
        <dbReference type="Proteomes" id="UP000285112"/>
    </source>
</evidence>
<comment type="caution">
    <text evidence="3">The sequence shown here is derived from an EMBL/GenBank/DDBJ whole genome shotgun (WGS) entry which is preliminary data.</text>
</comment>
<gene>
    <name evidence="3" type="ORF">D5S19_01895</name>
</gene>
<dbReference type="PANTHER" id="PTHR42815:SF2">
    <property type="entry name" value="FAD-BINDING, PUTATIVE (AFU_ORTHOLOGUE AFUA_6G07600)-RELATED"/>
    <property type="match status" value="1"/>
</dbReference>
<dbReference type="EMBL" id="QZFV01000021">
    <property type="protein sequence ID" value="RJQ91240.1"/>
    <property type="molecule type" value="Genomic_DNA"/>
</dbReference>
<dbReference type="Pfam" id="PF01243">
    <property type="entry name" value="PNPOx_N"/>
    <property type="match status" value="1"/>
</dbReference>
<dbReference type="Gene3D" id="2.30.110.10">
    <property type="entry name" value="Electron Transport, Fmn-binding Protein, Chain A"/>
    <property type="match status" value="1"/>
</dbReference>
<dbReference type="AlphaFoldDB" id="A0A419IBA6"/>
<feature type="domain" description="Pyridoxamine 5'-phosphate oxidase N-terminal" evidence="2">
    <location>
        <begin position="153"/>
        <end position="268"/>
    </location>
</feature>
<feature type="compositionally biased region" description="Low complexity" evidence="1">
    <location>
        <begin position="306"/>
        <end position="322"/>
    </location>
</feature>
<dbReference type="Proteomes" id="UP000285112">
    <property type="component" value="Unassembled WGS sequence"/>
</dbReference>
<protein>
    <submittedName>
        <fullName evidence="3">Flavoprotein</fullName>
    </submittedName>
</protein>
<dbReference type="OrthoDB" id="9790331at2"/>
<sequence length="332" mass="34912">MTAISAVAELEHVVGGRSAPVMMKSIDRLDPHCVVLLAHSPVAAFGYVGEGGRLRAEMVGGAPGFALPETPSRLRLPVPADAVPGTGASMLVLIPGWRETLRINGTVDRDGLVVEEAFLHCGKAVLRSGLWGSVTSDGADQPMDIEEGPEVGPAAAAFLETASFAVVASRDGAGLADASPKGDPPGVVRLLGPATVAIADRPGNRRTDTFHNLLEDPEIALVALAPGDERAVELRGTAKISTEPALREALAERRSIPKVVLLVEVSHARLAPAPALRESRLWQPEGHVDPAELPKPATIWRDHIGQGEAAPDPDGDAAMQAGLEEDYRRNLY</sequence>
<proteinExistence type="predicted"/>
<dbReference type="InterPro" id="IPR011576">
    <property type="entry name" value="Pyridox_Oxase_N"/>
</dbReference>
<feature type="region of interest" description="Disordered" evidence="1">
    <location>
        <begin position="305"/>
        <end position="332"/>
    </location>
</feature>
<organism evidence="3 4">
    <name type="scientific">Amycolatopsis panacis</name>
    <dbReference type="NCBI Taxonomy" id="2340917"/>
    <lineage>
        <taxon>Bacteria</taxon>
        <taxon>Bacillati</taxon>
        <taxon>Actinomycetota</taxon>
        <taxon>Actinomycetes</taxon>
        <taxon>Pseudonocardiales</taxon>
        <taxon>Pseudonocardiaceae</taxon>
        <taxon>Amycolatopsis</taxon>
    </lineage>
</organism>
<evidence type="ECO:0000256" key="1">
    <source>
        <dbReference type="SAM" id="MobiDB-lite"/>
    </source>
</evidence>